<accession>A0A231H143</accession>
<dbReference type="InterPro" id="IPR050627">
    <property type="entry name" value="Nitroreductase/BluB"/>
</dbReference>
<dbReference type="GO" id="GO:0016491">
    <property type="term" value="F:oxidoreductase activity"/>
    <property type="evidence" value="ECO:0007669"/>
    <property type="project" value="InterPro"/>
</dbReference>
<comment type="caution">
    <text evidence="1">The sequence shown here is derived from an EMBL/GenBank/DDBJ whole genome shotgun (WGS) entry which is preliminary data.</text>
</comment>
<dbReference type="InterPro" id="IPR000415">
    <property type="entry name" value="Nitroreductase-like"/>
</dbReference>
<dbReference type="Proteomes" id="UP000215506">
    <property type="component" value="Unassembled WGS sequence"/>
</dbReference>
<evidence type="ECO:0000313" key="2">
    <source>
        <dbReference type="Proteomes" id="UP000215506"/>
    </source>
</evidence>
<proteinExistence type="predicted"/>
<dbReference type="PANTHER" id="PTHR23026:SF123">
    <property type="entry name" value="NAD(P)H NITROREDUCTASE RV3131-RELATED"/>
    <property type="match status" value="1"/>
</dbReference>
<protein>
    <submittedName>
        <fullName evidence="1">Putative NAD(P)H nitroreductase</fullName>
    </submittedName>
</protein>
<keyword evidence="2" id="KW-1185">Reference proteome</keyword>
<name>A0A231H143_9NOCA</name>
<dbReference type="Gene3D" id="3.40.109.10">
    <property type="entry name" value="NADH Oxidase"/>
    <property type="match status" value="1"/>
</dbReference>
<reference evidence="1 2" key="1">
    <citation type="submission" date="2017-07" db="EMBL/GenBank/DDBJ databases">
        <title>First draft Genome Sequence of Nocardia cerradoensis isolated from human infection.</title>
        <authorList>
            <person name="Carrasco G."/>
        </authorList>
    </citation>
    <scope>NUCLEOTIDE SEQUENCE [LARGE SCALE GENOMIC DNA]</scope>
    <source>
        <strain evidence="1 2">CNM20130759</strain>
    </source>
</reference>
<dbReference type="PANTHER" id="PTHR23026">
    <property type="entry name" value="NADPH NITROREDUCTASE"/>
    <property type="match status" value="1"/>
</dbReference>
<dbReference type="AlphaFoldDB" id="A0A231H143"/>
<sequence length="350" mass="38073">MRRPITAGHRPGMSVRRSKGRTGIMTFADPFTAVFADAVEMAVRAPSVHNTQPWRWSLREETIHLHADESRQLTVTDPAQRALLLSCGAALHHMRVALAMLGWSAQVGYLPDDSDPDHLAAITVRPRTPSGRDIDLAAAIAHRQSDRRRYSTRPVPQAFVREVSADARAYGAAARQIPPELRPELADAARTATLRHAADPAYLHELAAWSGRHGTTDGVPAANTPAPRPDDEIVKRRFESPELADPATEPEAAEWLVVCTTGDDRLARLRAGEAVSALLLSATTLGLSSSLQSEPLAMPDLRAEMRRHVLAECAYPQTMVRLGWLPSGAAPLPHTPRRPVTEVTAAAVAY</sequence>
<evidence type="ECO:0000313" key="1">
    <source>
        <dbReference type="EMBL" id="OXR42570.1"/>
    </source>
</evidence>
<dbReference type="SUPFAM" id="SSF55469">
    <property type="entry name" value="FMN-dependent nitroreductase-like"/>
    <property type="match status" value="2"/>
</dbReference>
<dbReference type="NCBIfam" id="NF047509">
    <property type="entry name" value="Rv3131_FMN_oxido"/>
    <property type="match status" value="1"/>
</dbReference>
<gene>
    <name evidence="1" type="ORF">B7C42_05347</name>
</gene>
<dbReference type="EMBL" id="NGAF01000013">
    <property type="protein sequence ID" value="OXR42570.1"/>
    <property type="molecule type" value="Genomic_DNA"/>
</dbReference>
<organism evidence="1 2">
    <name type="scientific">Nocardia cerradoensis</name>
    <dbReference type="NCBI Taxonomy" id="85688"/>
    <lineage>
        <taxon>Bacteria</taxon>
        <taxon>Bacillati</taxon>
        <taxon>Actinomycetota</taxon>
        <taxon>Actinomycetes</taxon>
        <taxon>Mycobacteriales</taxon>
        <taxon>Nocardiaceae</taxon>
        <taxon>Nocardia</taxon>
    </lineage>
</organism>